<dbReference type="Gene3D" id="3.40.190.80">
    <property type="match status" value="1"/>
</dbReference>
<dbReference type="GO" id="GO:0006020">
    <property type="term" value="P:inositol metabolic process"/>
    <property type="evidence" value="ECO:0007669"/>
    <property type="project" value="TreeGrafter"/>
</dbReference>
<dbReference type="InterPro" id="IPR000760">
    <property type="entry name" value="Inositol_monophosphatase-like"/>
</dbReference>
<evidence type="ECO:0008006" key="6">
    <source>
        <dbReference type="Google" id="ProtNLM"/>
    </source>
</evidence>
<sequence>MDDFTKELAVAKDIARRAGATMLQYFRVGSGEEQKADGSPVTVADKTINRMVIEELEKNFADVVIGEEESTGEYGAGRRWICDPIDGTKAYVWGVPTAMFSLGLAVDGVPVLGVAYDPFLDTMYEAVRGNGSYCNGKPIHVSQKKLSEGYVAITSSPEKTIRNAACVEYLIKHGARLAVFSGSVYKMCLVARGSFLGYLEEGISGYDTAAAHVIVEEAGGMVTGLDGAALSYLEPFKAAIFSNGVVHDALVESAKGLKKLEV</sequence>
<feature type="binding site" evidence="3">
    <location>
        <position position="86"/>
    </location>
    <ligand>
        <name>Mg(2+)</name>
        <dbReference type="ChEBI" id="CHEBI:18420"/>
        <label>1</label>
        <note>catalytic</note>
    </ligand>
</feature>
<feature type="binding site" evidence="3">
    <location>
        <position position="83"/>
    </location>
    <ligand>
        <name>Mg(2+)</name>
        <dbReference type="ChEBI" id="CHEBI:18420"/>
        <label>1</label>
        <note>catalytic</note>
    </ligand>
</feature>
<dbReference type="Proteomes" id="UP000176917">
    <property type="component" value="Unassembled WGS sequence"/>
</dbReference>
<dbReference type="SUPFAM" id="SSF56655">
    <property type="entry name" value="Carbohydrate phosphatase"/>
    <property type="match status" value="1"/>
</dbReference>
<dbReference type="PANTHER" id="PTHR20854">
    <property type="entry name" value="INOSITOL MONOPHOSPHATASE"/>
    <property type="match status" value="1"/>
</dbReference>
<keyword evidence="1 3" id="KW-0479">Metal-binding</keyword>
<comment type="caution">
    <text evidence="4">The sequence shown here is derived from an EMBL/GenBank/DDBJ whole genome shotgun (WGS) entry which is preliminary data.</text>
</comment>
<accession>A0A1G2RK22</accession>
<feature type="binding site" evidence="3">
    <location>
        <position position="207"/>
    </location>
    <ligand>
        <name>Mg(2+)</name>
        <dbReference type="ChEBI" id="CHEBI:18420"/>
        <label>1</label>
        <note>catalytic</note>
    </ligand>
</feature>
<dbReference type="AlphaFoldDB" id="A0A1G2RK22"/>
<dbReference type="STRING" id="1802461.A3B24_01055"/>
<feature type="binding site" evidence="3">
    <location>
        <position position="67"/>
    </location>
    <ligand>
        <name>Mg(2+)</name>
        <dbReference type="ChEBI" id="CHEBI:18420"/>
        <label>1</label>
        <note>catalytic</note>
    </ligand>
</feature>
<comment type="cofactor">
    <cofactor evidence="3">
        <name>Mg(2+)</name>
        <dbReference type="ChEBI" id="CHEBI:18420"/>
    </cofactor>
</comment>
<dbReference type="Gene3D" id="3.30.540.10">
    <property type="entry name" value="Fructose-1,6-Bisphosphatase, subunit A, domain 1"/>
    <property type="match status" value="1"/>
</dbReference>
<dbReference type="GO" id="GO:0046854">
    <property type="term" value="P:phosphatidylinositol phosphate biosynthetic process"/>
    <property type="evidence" value="ECO:0007669"/>
    <property type="project" value="InterPro"/>
</dbReference>
<evidence type="ECO:0000313" key="5">
    <source>
        <dbReference type="Proteomes" id="UP000176917"/>
    </source>
</evidence>
<dbReference type="GO" id="GO:0008934">
    <property type="term" value="F:inositol monophosphate 1-phosphatase activity"/>
    <property type="evidence" value="ECO:0007669"/>
    <property type="project" value="TreeGrafter"/>
</dbReference>
<evidence type="ECO:0000313" key="4">
    <source>
        <dbReference type="EMBL" id="OHA73205.1"/>
    </source>
</evidence>
<dbReference type="EMBL" id="MHUG01000015">
    <property type="protein sequence ID" value="OHA73205.1"/>
    <property type="molecule type" value="Genomic_DNA"/>
</dbReference>
<gene>
    <name evidence="4" type="ORF">A3B24_01055</name>
</gene>
<evidence type="ECO:0000256" key="2">
    <source>
        <dbReference type="ARBA" id="ARBA00022842"/>
    </source>
</evidence>
<dbReference type="PANTHER" id="PTHR20854:SF4">
    <property type="entry name" value="INOSITOL-1-MONOPHOSPHATASE-RELATED"/>
    <property type="match status" value="1"/>
</dbReference>
<feature type="binding site" evidence="3">
    <location>
        <position position="85"/>
    </location>
    <ligand>
        <name>Mg(2+)</name>
        <dbReference type="ChEBI" id="CHEBI:18420"/>
        <label>1</label>
        <note>catalytic</note>
    </ligand>
</feature>
<dbReference type="GO" id="GO:0007165">
    <property type="term" value="P:signal transduction"/>
    <property type="evidence" value="ECO:0007669"/>
    <property type="project" value="TreeGrafter"/>
</dbReference>
<dbReference type="CDD" id="cd01637">
    <property type="entry name" value="IMPase_like"/>
    <property type="match status" value="1"/>
</dbReference>
<dbReference type="InterPro" id="IPR020550">
    <property type="entry name" value="Inositol_monophosphatase_CS"/>
</dbReference>
<dbReference type="Pfam" id="PF00459">
    <property type="entry name" value="Inositol_P"/>
    <property type="match status" value="1"/>
</dbReference>
<reference evidence="4 5" key="1">
    <citation type="journal article" date="2016" name="Nat. Commun.">
        <title>Thousands of microbial genomes shed light on interconnected biogeochemical processes in an aquifer system.</title>
        <authorList>
            <person name="Anantharaman K."/>
            <person name="Brown C.T."/>
            <person name="Hug L.A."/>
            <person name="Sharon I."/>
            <person name="Castelle C.J."/>
            <person name="Probst A.J."/>
            <person name="Thomas B.C."/>
            <person name="Singh A."/>
            <person name="Wilkins M.J."/>
            <person name="Karaoz U."/>
            <person name="Brodie E.L."/>
            <person name="Williams K.H."/>
            <person name="Hubbard S.S."/>
            <person name="Banfield J.F."/>
        </authorList>
    </citation>
    <scope>NUCLEOTIDE SEQUENCE [LARGE SCALE GENOMIC DNA]</scope>
</reference>
<evidence type="ECO:0000256" key="3">
    <source>
        <dbReference type="PIRSR" id="PIRSR600760-2"/>
    </source>
</evidence>
<evidence type="ECO:0000256" key="1">
    <source>
        <dbReference type="ARBA" id="ARBA00022723"/>
    </source>
</evidence>
<keyword evidence="2 3" id="KW-0460">Magnesium</keyword>
<dbReference type="PROSITE" id="PS00630">
    <property type="entry name" value="IMP_2"/>
    <property type="match status" value="1"/>
</dbReference>
<organism evidence="4 5">
    <name type="scientific">Candidatus Wildermuthbacteria bacterium RIFCSPLOWO2_01_FULL_48_16</name>
    <dbReference type="NCBI Taxonomy" id="1802461"/>
    <lineage>
        <taxon>Bacteria</taxon>
        <taxon>Candidatus Wildermuthiibacteriota</taxon>
    </lineage>
</organism>
<protein>
    <recommendedName>
        <fullName evidence="6">Inositol-phosphate phosphatase</fullName>
    </recommendedName>
</protein>
<dbReference type="PRINTS" id="PR00377">
    <property type="entry name" value="IMPHPHTASES"/>
</dbReference>
<proteinExistence type="predicted"/>
<name>A0A1G2RK22_9BACT</name>
<dbReference type="GO" id="GO:0046872">
    <property type="term" value="F:metal ion binding"/>
    <property type="evidence" value="ECO:0007669"/>
    <property type="project" value="UniProtKB-KW"/>
</dbReference>